<dbReference type="EMBL" id="MHVH01000003">
    <property type="protein sequence ID" value="OHA90643.1"/>
    <property type="molecule type" value="Genomic_DNA"/>
</dbReference>
<evidence type="ECO:0000313" key="2">
    <source>
        <dbReference type="Proteomes" id="UP000178107"/>
    </source>
</evidence>
<accession>A0A1G2T045</accession>
<reference evidence="1 2" key="1">
    <citation type="journal article" date="2016" name="Nat. Commun.">
        <title>Thousands of microbial genomes shed light on interconnected biogeochemical processes in an aquifer system.</title>
        <authorList>
            <person name="Anantharaman K."/>
            <person name="Brown C.T."/>
            <person name="Hug L.A."/>
            <person name="Sharon I."/>
            <person name="Castelle C.J."/>
            <person name="Probst A.J."/>
            <person name="Thomas B.C."/>
            <person name="Singh A."/>
            <person name="Wilkins M.J."/>
            <person name="Karaoz U."/>
            <person name="Brodie E.L."/>
            <person name="Williams K.H."/>
            <person name="Hubbard S.S."/>
            <person name="Banfield J.F."/>
        </authorList>
    </citation>
    <scope>NUCLEOTIDE SEQUENCE [LARGE SCALE GENOMIC DNA]</scope>
</reference>
<name>A0A1G2T045_9BACT</name>
<dbReference type="AlphaFoldDB" id="A0A1G2T045"/>
<proteinExistence type="predicted"/>
<sequence length="207" mass="24458">MEVEIFFDIEKEIERVADTLKRLPWYREQGYTSFHTNLPKQLTEQSNRAEIASAISAEFNEEKYRDYSEHIQKVWSEISQNLIKLKEIADFKLLQKYTIILTKYGSGGSYNSKQGVVIVNINFRSKEQIAGTITHEIIHIGIQHLVDQYKIKHWYKERLVDLICHHYFSDLRKMQDIKEDVSVVDKALEAYFPDIEAITKEIWEISI</sequence>
<evidence type="ECO:0000313" key="1">
    <source>
        <dbReference type="EMBL" id="OHA90643.1"/>
    </source>
</evidence>
<organism evidence="1 2">
    <name type="scientific">Candidatus Zambryskibacteria bacterium RIFCSPHIGHO2_01_FULL_46_25</name>
    <dbReference type="NCBI Taxonomy" id="1802738"/>
    <lineage>
        <taxon>Bacteria</taxon>
        <taxon>Candidatus Zambryskiibacteriota</taxon>
    </lineage>
</organism>
<comment type="caution">
    <text evidence="1">The sequence shown here is derived from an EMBL/GenBank/DDBJ whole genome shotgun (WGS) entry which is preliminary data.</text>
</comment>
<dbReference type="Proteomes" id="UP000178107">
    <property type="component" value="Unassembled WGS sequence"/>
</dbReference>
<protein>
    <submittedName>
        <fullName evidence="1">Uncharacterized protein</fullName>
    </submittedName>
</protein>
<gene>
    <name evidence="1" type="ORF">A2838_02915</name>
</gene>